<keyword evidence="1" id="KW-1133">Transmembrane helix</keyword>
<dbReference type="CDD" id="cd12912">
    <property type="entry name" value="PDC2_MCP_like"/>
    <property type="match status" value="1"/>
</dbReference>
<dbReference type="Gene3D" id="3.30.450.20">
    <property type="entry name" value="PAS domain"/>
    <property type="match status" value="1"/>
</dbReference>
<dbReference type="Proteomes" id="UP000887097">
    <property type="component" value="Unassembled WGS sequence"/>
</dbReference>
<name>A0AA37MLD6_XYLRU</name>
<feature type="transmembrane region" description="Helical" evidence="1">
    <location>
        <begin position="309"/>
        <end position="328"/>
    </location>
</feature>
<dbReference type="AlphaFoldDB" id="A0AA37MLD6"/>
<proteinExistence type="predicted"/>
<gene>
    <name evidence="2" type="ORF">PRMUPPPA20_17600</name>
</gene>
<comment type="caution">
    <text evidence="2">The sequence shown here is derived from an EMBL/GenBank/DDBJ whole genome shotgun (WGS) entry which is preliminary data.</text>
</comment>
<keyword evidence="1" id="KW-0812">Transmembrane</keyword>
<evidence type="ECO:0000313" key="3">
    <source>
        <dbReference type="Proteomes" id="UP000887097"/>
    </source>
</evidence>
<dbReference type="CDD" id="cd12913">
    <property type="entry name" value="PDC1_MCP_like"/>
    <property type="match status" value="1"/>
</dbReference>
<accession>A0AA37MLD6</accession>
<organism evidence="2 3">
    <name type="scientific">Xylanibacter ruminicola</name>
    <name type="common">Prevotella ruminicola</name>
    <dbReference type="NCBI Taxonomy" id="839"/>
    <lineage>
        <taxon>Bacteria</taxon>
        <taxon>Pseudomonadati</taxon>
        <taxon>Bacteroidota</taxon>
        <taxon>Bacteroidia</taxon>
        <taxon>Bacteroidales</taxon>
        <taxon>Prevotellaceae</taxon>
        <taxon>Xylanibacter</taxon>
    </lineage>
</organism>
<protein>
    <recommendedName>
        <fullName evidence="4">Cache domain-containing protein</fullName>
    </recommendedName>
</protein>
<sequence length="331" mass="37843">MELYSVKKDMNKKWYVLIAASVVILVVVGVSYWAFRVAMRAETNVRYAGLQSVIAVQLNKTIRGMEMSATNVFNEVEKHMDSPESVVQALEEESNLNPDVRGYFAAFEPNFFPSKGQWFEPYIHHSDSSDFEISMVGSARHDYTQSDWYKHAKDIKTSFWSEPYYYYDGTNISGHYCTFVKPVYTADGKLACVCGADITFEWLTKALQRIDDACRNDQQVNKYHLMRDFTFFSMVVDHDGSCIVHPEGKKTVFKDPEMLKNLEQQQSGMIEMEVDGEPSLVFYGPIDGIDWSVAVVAPISDVSKPFRCMRWTLLFLSIIGIVAVGFICKRM</sequence>
<evidence type="ECO:0008006" key="4">
    <source>
        <dbReference type="Google" id="ProtNLM"/>
    </source>
</evidence>
<keyword evidence="1" id="KW-0472">Membrane</keyword>
<evidence type="ECO:0000256" key="1">
    <source>
        <dbReference type="SAM" id="Phobius"/>
    </source>
</evidence>
<feature type="transmembrane region" description="Helical" evidence="1">
    <location>
        <begin position="14"/>
        <end position="35"/>
    </location>
</feature>
<reference evidence="2" key="1">
    <citation type="submission" date="2021-08" db="EMBL/GenBank/DDBJ databases">
        <title>Prevotella lacticifex sp. nov., isolated from rumen of cow.</title>
        <authorList>
            <person name="Shinkai T."/>
            <person name="Ikeyama N."/>
            <person name="Kumagai M."/>
            <person name="Ohmori H."/>
            <person name="Sakamoto M."/>
            <person name="Ohkuma M."/>
            <person name="Mitsumori M."/>
        </authorList>
    </citation>
    <scope>NUCLEOTIDE SEQUENCE</scope>
    <source>
        <strain evidence="2">JCM 8259</strain>
    </source>
</reference>
<dbReference type="EMBL" id="BPTT01000001">
    <property type="protein sequence ID" value="GJG33651.1"/>
    <property type="molecule type" value="Genomic_DNA"/>
</dbReference>
<dbReference type="Pfam" id="PF22673">
    <property type="entry name" value="MCP-like_PDC_1"/>
    <property type="match status" value="1"/>
</dbReference>
<evidence type="ECO:0000313" key="2">
    <source>
        <dbReference type="EMBL" id="GJG33651.1"/>
    </source>
</evidence>